<organism evidence="2 3">
    <name type="scientific">Humisphaera borealis</name>
    <dbReference type="NCBI Taxonomy" id="2807512"/>
    <lineage>
        <taxon>Bacteria</taxon>
        <taxon>Pseudomonadati</taxon>
        <taxon>Planctomycetota</taxon>
        <taxon>Phycisphaerae</taxon>
        <taxon>Tepidisphaerales</taxon>
        <taxon>Tepidisphaeraceae</taxon>
        <taxon>Humisphaera</taxon>
    </lineage>
</organism>
<protein>
    <submittedName>
        <fullName evidence="2">Pyridoxamine 5'-phosphate oxidase family protein</fullName>
    </submittedName>
</protein>
<dbReference type="AlphaFoldDB" id="A0A7M2X3C3"/>
<reference evidence="2 3" key="1">
    <citation type="submission" date="2020-10" db="EMBL/GenBank/DDBJ databases">
        <title>Wide distribution of Phycisphaera-like planctomycetes from WD2101 soil group in peatlands and genome analysis of the first cultivated representative.</title>
        <authorList>
            <person name="Dedysh S.N."/>
            <person name="Beletsky A.V."/>
            <person name="Ivanova A."/>
            <person name="Kulichevskaya I.S."/>
            <person name="Suzina N.E."/>
            <person name="Philippov D.A."/>
            <person name="Rakitin A.L."/>
            <person name="Mardanov A.V."/>
            <person name="Ravin N.V."/>
        </authorList>
    </citation>
    <scope>NUCLEOTIDE SEQUENCE [LARGE SCALE GENOMIC DNA]</scope>
    <source>
        <strain evidence="2 3">M1803</strain>
    </source>
</reference>
<dbReference type="SUPFAM" id="SSF50475">
    <property type="entry name" value="FMN-binding split barrel"/>
    <property type="match status" value="1"/>
</dbReference>
<evidence type="ECO:0000313" key="3">
    <source>
        <dbReference type="Proteomes" id="UP000593765"/>
    </source>
</evidence>
<dbReference type="RefSeq" id="WP_206295253.1">
    <property type="nucleotide sequence ID" value="NZ_CP063458.1"/>
</dbReference>
<proteinExistence type="predicted"/>
<accession>A0A7M2X3C3</accession>
<dbReference type="Gene3D" id="2.30.110.10">
    <property type="entry name" value="Electron Transport, Fmn-binding Protein, Chain A"/>
    <property type="match status" value="1"/>
</dbReference>
<evidence type="ECO:0000313" key="2">
    <source>
        <dbReference type="EMBL" id="QOV91932.1"/>
    </source>
</evidence>
<gene>
    <name evidence="2" type="ORF">IPV69_11495</name>
</gene>
<dbReference type="EMBL" id="CP063458">
    <property type="protein sequence ID" value="QOV91932.1"/>
    <property type="molecule type" value="Genomic_DNA"/>
</dbReference>
<evidence type="ECO:0000259" key="1">
    <source>
        <dbReference type="Pfam" id="PF01243"/>
    </source>
</evidence>
<dbReference type="PANTHER" id="PTHR34818">
    <property type="entry name" value="PROTEIN BLI-3"/>
    <property type="match status" value="1"/>
</dbReference>
<dbReference type="InterPro" id="IPR012349">
    <property type="entry name" value="Split_barrel_FMN-bd"/>
</dbReference>
<dbReference type="KEGG" id="hbs:IPV69_11495"/>
<dbReference type="Proteomes" id="UP000593765">
    <property type="component" value="Chromosome"/>
</dbReference>
<dbReference type="InterPro" id="IPR011576">
    <property type="entry name" value="Pyridox_Oxase_N"/>
</dbReference>
<keyword evidence="3" id="KW-1185">Reference proteome</keyword>
<dbReference type="Pfam" id="PF01243">
    <property type="entry name" value="PNPOx_N"/>
    <property type="match status" value="1"/>
</dbReference>
<sequence length="148" mass="16971">MPKPQPKPIDPAELPQLARDTMASAKFPVLASIDGDQPRVRPVSPVRTDGFTVYVANLRMYHKTQEIAANPKVELCYTDEQHNQVRITAVAEVVTDRPLLEEIWNANALMRQYLGSLENPMLIVYRLKPTQVRYMREWALEYHEVVLG</sequence>
<dbReference type="PANTHER" id="PTHR34818:SF1">
    <property type="entry name" value="PROTEIN BLI-3"/>
    <property type="match status" value="1"/>
</dbReference>
<feature type="domain" description="Pyridoxamine 5'-phosphate oxidase N-terminal" evidence="1">
    <location>
        <begin position="18"/>
        <end position="135"/>
    </location>
</feature>
<dbReference type="InterPro" id="IPR052917">
    <property type="entry name" value="Stress-Dev_Protein"/>
</dbReference>
<name>A0A7M2X3C3_9BACT</name>